<feature type="transmembrane region" description="Helical" evidence="5">
    <location>
        <begin position="304"/>
        <end position="327"/>
    </location>
</feature>
<evidence type="ECO:0000256" key="3">
    <source>
        <dbReference type="ARBA" id="ARBA00022989"/>
    </source>
</evidence>
<comment type="subcellular location">
    <subcellularLocation>
        <location evidence="1">Membrane</location>
        <topology evidence="1">Multi-pass membrane protein</topology>
    </subcellularLocation>
</comment>
<dbReference type="InterPro" id="IPR011701">
    <property type="entry name" value="MFS"/>
</dbReference>
<evidence type="ECO:0000313" key="7">
    <source>
        <dbReference type="Proteomes" id="UP001141992"/>
    </source>
</evidence>
<dbReference type="InterPro" id="IPR036259">
    <property type="entry name" value="MFS_trans_sf"/>
</dbReference>
<feature type="transmembrane region" description="Helical" evidence="5">
    <location>
        <begin position="242"/>
        <end position="262"/>
    </location>
</feature>
<gene>
    <name evidence="6" type="ORF">O9570_10330</name>
</gene>
<feature type="transmembrane region" description="Helical" evidence="5">
    <location>
        <begin position="66"/>
        <end position="86"/>
    </location>
</feature>
<dbReference type="Proteomes" id="UP001141992">
    <property type="component" value="Unassembled WGS sequence"/>
</dbReference>
<organism evidence="6 7">
    <name type="scientific">Alcaligenes xylosoxydans xylosoxydans</name>
    <name type="common">Achromobacter xylosoxidans</name>
    <dbReference type="NCBI Taxonomy" id="85698"/>
    <lineage>
        <taxon>Bacteria</taxon>
        <taxon>Pseudomonadati</taxon>
        <taxon>Pseudomonadota</taxon>
        <taxon>Betaproteobacteria</taxon>
        <taxon>Burkholderiales</taxon>
        <taxon>Alcaligenaceae</taxon>
        <taxon>Achromobacter</taxon>
    </lineage>
</organism>
<dbReference type="PANTHER" id="PTHR11662:SF450">
    <property type="entry name" value="BLR1003 PROTEIN"/>
    <property type="match status" value="1"/>
</dbReference>
<dbReference type="SUPFAM" id="SSF103473">
    <property type="entry name" value="MFS general substrate transporter"/>
    <property type="match status" value="1"/>
</dbReference>
<evidence type="ECO:0000313" key="6">
    <source>
        <dbReference type="EMBL" id="MCZ8401843.1"/>
    </source>
</evidence>
<accession>A0A0D6HZR5</accession>
<name>A0A0D6HZR5_ALCXX</name>
<dbReference type="RefSeq" id="WP_223821435.1">
    <property type="nucleotide sequence ID" value="NZ_CABIYZ010000004.1"/>
</dbReference>
<dbReference type="GO" id="GO:0022857">
    <property type="term" value="F:transmembrane transporter activity"/>
    <property type="evidence" value="ECO:0007669"/>
    <property type="project" value="InterPro"/>
</dbReference>
<dbReference type="Pfam" id="PF07690">
    <property type="entry name" value="MFS_1"/>
    <property type="match status" value="1"/>
</dbReference>
<feature type="transmembrane region" description="Helical" evidence="5">
    <location>
        <begin position="374"/>
        <end position="394"/>
    </location>
</feature>
<feature type="transmembrane region" description="Helical" evidence="5">
    <location>
        <begin position="339"/>
        <end position="362"/>
    </location>
</feature>
<dbReference type="Gene3D" id="1.20.1250.20">
    <property type="entry name" value="MFS general substrate transporter like domains"/>
    <property type="match status" value="2"/>
</dbReference>
<dbReference type="PANTHER" id="PTHR11662">
    <property type="entry name" value="SOLUTE CARRIER FAMILY 17"/>
    <property type="match status" value="1"/>
</dbReference>
<dbReference type="eggNOG" id="COG2271">
    <property type="taxonomic scope" value="Bacteria"/>
</dbReference>
<evidence type="ECO:0000256" key="2">
    <source>
        <dbReference type="ARBA" id="ARBA00022692"/>
    </source>
</evidence>
<feature type="transmembrane region" description="Helical" evidence="5">
    <location>
        <begin position="92"/>
        <end position="117"/>
    </location>
</feature>
<dbReference type="InterPro" id="IPR050382">
    <property type="entry name" value="MFS_Na/Anion_cotransporter"/>
</dbReference>
<feature type="transmembrane region" description="Helical" evidence="5">
    <location>
        <begin position="155"/>
        <end position="174"/>
    </location>
</feature>
<feature type="transmembrane region" description="Helical" evidence="5">
    <location>
        <begin position="36"/>
        <end position="59"/>
    </location>
</feature>
<dbReference type="PROSITE" id="PS50850">
    <property type="entry name" value="MFS"/>
    <property type="match status" value="1"/>
</dbReference>
<keyword evidence="4 5" id="KW-0472">Membrane</keyword>
<feature type="transmembrane region" description="Helical" evidence="5">
    <location>
        <begin position="274"/>
        <end position="298"/>
    </location>
</feature>
<comment type="caution">
    <text evidence="6">The sequence shown here is derived from an EMBL/GenBank/DDBJ whole genome shotgun (WGS) entry which is preliminary data.</text>
</comment>
<dbReference type="AlphaFoldDB" id="A0A0D6HZR5"/>
<feature type="transmembrane region" description="Helical" evidence="5">
    <location>
        <begin position="210"/>
        <end position="230"/>
    </location>
</feature>
<evidence type="ECO:0000256" key="5">
    <source>
        <dbReference type="SAM" id="Phobius"/>
    </source>
</evidence>
<dbReference type="InterPro" id="IPR020846">
    <property type="entry name" value="MFS_dom"/>
</dbReference>
<evidence type="ECO:0000256" key="1">
    <source>
        <dbReference type="ARBA" id="ARBA00004141"/>
    </source>
</evidence>
<sequence>MTVLLALFMVINFMDKAILGIVAVPLMQELSIEPAQFGMIASSFFLFFSVSAIGFGFLANRVSSKVVLVVLAGIWGVSQMPLAFFASVPLLYFSRILLGIGEGPAYPLALHSCYTWFTDDQRNVPSSVIFQGVTVGLLISGPVLTYIMLNHSWHAAFLLLGVLSIVWMVLWLLFGGDGQVRNAGASADASQARVPYWVLLTDRTFLANMLLYWTTYWIFSVMFTWIPAYMSKALGYSTQETGWMFMIFTGINIPLVLVGSWLSQRMLKRGVASIYARGWLSCAFVLLGGACILLSLYVAEHPTLRVLLLALGCNLPQLTFVLSSAIVAEISFDSQRSAAMSISSALATTGGLVAPALMGRFIGSGNTIAAGYEQGFLVSAVLAIGVSLVGVLFINPQASRRRMQARMIAASGAVAGTMPGGAQRLS</sequence>
<reference evidence="6" key="1">
    <citation type="submission" date="2022-12" db="EMBL/GenBank/DDBJ databases">
        <authorList>
            <person name="Voronina O.L."/>
            <person name="Kunda M.S."/>
            <person name="Ryzhova N."/>
            <person name="Aksenova E.I."/>
        </authorList>
    </citation>
    <scope>NUCLEOTIDE SEQUENCE</scope>
    <source>
        <strain evidence="6">SCCH136:Ach223948</strain>
    </source>
</reference>
<protein>
    <submittedName>
        <fullName evidence="6">MFS transporter</fullName>
    </submittedName>
</protein>
<evidence type="ECO:0000256" key="4">
    <source>
        <dbReference type="ARBA" id="ARBA00023136"/>
    </source>
</evidence>
<keyword evidence="2 5" id="KW-0812">Transmembrane</keyword>
<dbReference type="GO" id="GO:0016020">
    <property type="term" value="C:membrane"/>
    <property type="evidence" value="ECO:0007669"/>
    <property type="project" value="UniProtKB-SubCell"/>
</dbReference>
<proteinExistence type="predicted"/>
<dbReference type="EMBL" id="JAPZVI010000005">
    <property type="protein sequence ID" value="MCZ8401843.1"/>
    <property type="molecule type" value="Genomic_DNA"/>
</dbReference>
<keyword evidence="3 5" id="KW-1133">Transmembrane helix</keyword>
<feature type="transmembrane region" description="Helical" evidence="5">
    <location>
        <begin position="129"/>
        <end position="149"/>
    </location>
</feature>
<dbReference type="KEGG" id="axx:ERS451415_03654"/>